<proteinExistence type="predicted"/>
<keyword evidence="2" id="KW-1185">Reference proteome</keyword>
<evidence type="ECO:0000313" key="1">
    <source>
        <dbReference type="EMBL" id="MCT4372899.1"/>
    </source>
</evidence>
<dbReference type="RefSeq" id="WP_260350090.1">
    <property type="nucleotide sequence ID" value="NZ_NTHN02000059.1"/>
</dbReference>
<gene>
    <name evidence="1" type="ORF">CLG85_022385</name>
</gene>
<dbReference type="EMBL" id="NTHN02000059">
    <property type="protein sequence ID" value="MCT4372899.1"/>
    <property type="molecule type" value="Genomic_DNA"/>
</dbReference>
<dbReference type="Proteomes" id="UP000217448">
    <property type="component" value="Unassembled WGS sequence"/>
</dbReference>
<name>A0ABT2KQ66_9RHOB</name>
<evidence type="ECO:0000313" key="2">
    <source>
        <dbReference type="Proteomes" id="UP000217448"/>
    </source>
</evidence>
<organism evidence="1 2">
    <name type="scientific">Alloyangia mangrovi</name>
    <dbReference type="NCBI Taxonomy" id="1779329"/>
    <lineage>
        <taxon>Bacteria</taxon>
        <taxon>Pseudomonadati</taxon>
        <taxon>Pseudomonadota</taxon>
        <taxon>Alphaproteobacteria</taxon>
        <taxon>Rhodobacterales</taxon>
        <taxon>Roseobacteraceae</taxon>
        <taxon>Alloyangia</taxon>
    </lineage>
</organism>
<reference evidence="2" key="1">
    <citation type="submission" date="2023-07" db="EMBL/GenBank/DDBJ databases">
        <title>Yangia mangrovi SAOS 153D genome.</title>
        <authorList>
            <person name="Verma A."/>
            <person name="Pal Y."/>
            <person name="Sundharam S."/>
            <person name="Bisht B."/>
            <person name="Srinivasan K."/>
        </authorList>
    </citation>
    <scope>NUCLEOTIDE SEQUENCE [LARGE SCALE GENOMIC DNA]</scope>
    <source>
        <strain evidence="2">SAOS 153D</strain>
    </source>
</reference>
<protein>
    <submittedName>
        <fullName evidence="1">Uncharacterized protein</fullName>
    </submittedName>
</protein>
<sequence>MTAPRRPPQALAPRPRPTRAAALLLALLLSLPFALIALAEVVFGASLAPFF</sequence>
<accession>A0ABT2KQ66</accession>
<comment type="caution">
    <text evidence="1">The sequence shown here is derived from an EMBL/GenBank/DDBJ whole genome shotgun (WGS) entry which is preliminary data.</text>
</comment>